<keyword evidence="3" id="KW-1185">Reference proteome</keyword>
<feature type="region of interest" description="Disordered" evidence="1">
    <location>
        <begin position="190"/>
        <end position="211"/>
    </location>
</feature>
<feature type="compositionally biased region" description="Polar residues" evidence="1">
    <location>
        <begin position="190"/>
        <end position="202"/>
    </location>
</feature>
<reference evidence="2 3" key="1">
    <citation type="journal article" date="2008" name="Nat. Biotechnol.">
        <title>Genome sequencing and analysis of the filamentous fungus Penicillium chrysogenum.</title>
        <authorList>
            <person name="van den Berg M.A."/>
            <person name="Albang R."/>
            <person name="Albermann K."/>
            <person name="Badger J.H."/>
            <person name="Daran J.-M."/>
            <person name="Driessen A.J.M."/>
            <person name="Garcia-Estrada C."/>
            <person name="Fedorova N.D."/>
            <person name="Harris D.M."/>
            <person name="Heijne W.H.M."/>
            <person name="Joardar V.S."/>
            <person name="Kiel J.A.K.W."/>
            <person name="Kovalchuk A."/>
            <person name="Martin J.F."/>
            <person name="Nierman W.C."/>
            <person name="Nijland J.G."/>
            <person name="Pronk J.T."/>
            <person name="Roubos J.A."/>
            <person name="van der Klei I.J."/>
            <person name="van Peij N.N.M.E."/>
            <person name="Veenhuis M."/>
            <person name="von Doehren H."/>
            <person name="Wagner C."/>
            <person name="Wortman J.R."/>
            <person name="Bovenberg R.A.L."/>
        </authorList>
    </citation>
    <scope>NUCLEOTIDE SEQUENCE [LARGE SCALE GENOMIC DNA]</scope>
    <source>
        <strain evidence="3">ATCC 28089 / DSM 1075 / NRRL 1951 / Wisconsin 54-1255</strain>
    </source>
</reference>
<dbReference type="Proteomes" id="UP000000724">
    <property type="component" value="Contig Pc00c22"/>
</dbReference>
<dbReference type="EMBL" id="AM920437">
    <property type="protein sequence ID" value="CAP97740.1"/>
    <property type="molecule type" value="Genomic_DNA"/>
</dbReference>
<organism evidence="2 3">
    <name type="scientific">Penicillium rubens (strain ATCC 28089 / DSM 1075 / NRRL 1951 / Wisconsin 54-1255)</name>
    <name type="common">Penicillium chrysogenum</name>
    <dbReference type="NCBI Taxonomy" id="500485"/>
    <lineage>
        <taxon>Eukaryota</taxon>
        <taxon>Fungi</taxon>
        <taxon>Dikarya</taxon>
        <taxon>Ascomycota</taxon>
        <taxon>Pezizomycotina</taxon>
        <taxon>Eurotiomycetes</taxon>
        <taxon>Eurotiomycetidae</taxon>
        <taxon>Eurotiales</taxon>
        <taxon>Aspergillaceae</taxon>
        <taxon>Penicillium</taxon>
        <taxon>Penicillium chrysogenum species complex</taxon>
    </lineage>
</organism>
<protein>
    <submittedName>
        <fullName evidence="2">Uncharacterized protein</fullName>
    </submittedName>
</protein>
<dbReference type="HOGENOM" id="CLU_1305223_0_0_1"/>
<gene>
    <name evidence="2" type="ORF">Pc22g04520</name>
    <name evidence="2" type="ORF">PCH_Pc22g04520</name>
</gene>
<evidence type="ECO:0000313" key="3">
    <source>
        <dbReference type="Proteomes" id="UP000000724"/>
    </source>
</evidence>
<dbReference type="AlphaFoldDB" id="B6HTF5"/>
<evidence type="ECO:0000256" key="1">
    <source>
        <dbReference type="SAM" id="MobiDB-lite"/>
    </source>
</evidence>
<name>B6HTF5_PENRW</name>
<dbReference type="VEuPathDB" id="FungiDB:PCH_Pc22g04520"/>
<sequence>MTGEEIFDSRPYFNLISIVVRVFACRSFHFGAGFLVCTSLSWTLRKARNPKCCEHDTVLSTNCIYATRDLVRPTTHIRKRLQPDVVLARALYMTQALPGWVGVTGHLRKQIIHMLLRKTMKKKTVVFKRIDGLGGSTISKQAQRTYEEFQKREINSRPCIVEDATHQFIIYCGYQEHDDVRNICNRDTAQTAKGQSSHNPNTLARRVGVAV</sequence>
<dbReference type="OrthoDB" id="4364221at2759"/>
<proteinExistence type="predicted"/>
<accession>B6HTF5</accession>
<evidence type="ECO:0000313" key="2">
    <source>
        <dbReference type="EMBL" id="CAP97740.1"/>
    </source>
</evidence>